<dbReference type="EMBL" id="RXGB01001858">
    <property type="protein sequence ID" value="TMW97224.1"/>
    <property type="molecule type" value="Genomic_DNA"/>
</dbReference>
<protein>
    <submittedName>
        <fullName evidence="8">Uncharacterized protein</fullName>
    </submittedName>
</protein>
<dbReference type="Gene3D" id="1.10.472.10">
    <property type="entry name" value="Cyclin-like"/>
    <property type="match status" value="2"/>
</dbReference>
<dbReference type="InterPro" id="IPR039361">
    <property type="entry name" value="Cyclin"/>
</dbReference>
<evidence type="ECO:0000256" key="4">
    <source>
        <dbReference type="ARBA" id="ARBA00023306"/>
    </source>
</evidence>
<dbReference type="Pfam" id="PF02984">
    <property type="entry name" value="Cyclin_C"/>
    <property type="match status" value="1"/>
</dbReference>
<dbReference type="InterPro" id="IPR048258">
    <property type="entry name" value="Cyclins_cyclin-box"/>
</dbReference>
<evidence type="ECO:0000256" key="3">
    <source>
        <dbReference type="ARBA" id="ARBA00023127"/>
    </source>
</evidence>
<keyword evidence="2" id="KW-0132">Cell division</keyword>
<evidence type="ECO:0000256" key="1">
    <source>
        <dbReference type="ARBA" id="ARBA00006955"/>
    </source>
</evidence>
<keyword evidence="4" id="KW-0131">Cell cycle</keyword>
<dbReference type="PROSITE" id="PS00292">
    <property type="entry name" value="CYCLINS"/>
    <property type="match status" value="1"/>
</dbReference>
<evidence type="ECO:0000313" key="8">
    <source>
        <dbReference type="EMBL" id="TMW97224.1"/>
    </source>
</evidence>
<dbReference type="GO" id="GO:0051301">
    <property type="term" value="P:cell division"/>
    <property type="evidence" value="ECO:0007669"/>
    <property type="project" value="UniProtKB-KW"/>
</dbReference>
<dbReference type="InterPro" id="IPR006671">
    <property type="entry name" value="Cyclin_N"/>
</dbReference>
<reference evidence="8" key="1">
    <citation type="submission" date="2019-05" db="EMBL/GenBank/DDBJ databases">
        <title>The de novo reference genome and transcriptome assemblies of the wild tomato species Solanum chilense.</title>
        <authorList>
            <person name="Stam R."/>
            <person name="Nosenko T."/>
            <person name="Hoerger A.C."/>
            <person name="Stephan W."/>
            <person name="Seidel M.A."/>
            <person name="Kuhn J.M.M."/>
            <person name="Haberer G."/>
            <person name="Tellier A."/>
        </authorList>
    </citation>
    <scope>NUCLEOTIDE SEQUENCE</scope>
    <source>
        <tissue evidence="8">Mature leaves</tissue>
    </source>
</reference>
<evidence type="ECO:0000259" key="6">
    <source>
        <dbReference type="SMART" id="SM00385"/>
    </source>
</evidence>
<dbReference type="InterPro" id="IPR013763">
    <property type="entry name" value="Cyclin-like_dom"/>
</dbReference>
<accession>A0A6N2BQY1</accession>
<dbReference type="GO" id="GO:0044772">
    <property type="term" value="P:mitotic cell cycle phase transition"/>
    <property type="evidence" value="ECO:0007669"/>
    <property type="project" value="InterPro"/>
</dbReference>
<dbReference type="AlphaFoldDB" id="A0A6N2BQY1"/>
<evidence type="ECO:0000256" key="2">
    <source>
        <dbReference type="ARBA" id="ARBA00022618"/>
    </source>
</evidence>
<dbReference type="PIRSF" id="PIRSF001771">
    <property type="entry name" value="Cyclin_A_B_D_E"/>
    <property type="match status" value="1"/>
</dbReference>
<feature type="domain" description="Cyclin-like" evidence="6">
    <location>
        <begin position="154"/>
        <end position="238"/>
    </location>
</feature>
<dbReference type="SUPFAM" id="SSF47954">
    <property type="entry name" value="Cyclin-like"/>
    <property type="match status" value="2"/>
</dbReference>
<dbReference type="SMART" id="SM00385">
    <property type="entry name" value="CYCLIN"/>
    <property type="match status" value="2"/>
</dbReference>
<dbReference type="InterPro" id="IPR046965">
    <property type="entry name" value="Cyclin_A/B-like"/>
</dbReference>
<evidence type="ECO:0000259" key="7">
    <source>
        <dbReference type="SMART" id="SM01332"/>
    </source>
</evidence>
<sequence length="408" mass="46534">MVDEENKVPAAAAASRGSNKRAFDSIAITNENDPLQISERPYPANKKRVVLGELNNLGNVTVSTQNSDLTETHDSKRKIKLRKTSTRNVVKETVELETSANSSPKDNLQKCSYGPLIYQHLHSLEVEERRRPLSNYMEKVQNNVIPSMRTVLVDWLVEVTEEYKLVSDTLYLAVSYIDRFLSSHVLAMEKLQLLGVSCMLVASKYEEISPPHVEDFCYITDNTYTREEVVNMERDLLSFLNFEISSPTTITFLRIFMKAAQDNLSVSFTYRSQVNMFLLMSLFPNDKLFPLLQFLTLQFEFLSCYLAELSLLDYSCVRFLPSMTAASAIFLSRFTVLPEVCPWTLALQQCTGYKPSELKDCVLVIHELQSSLMEATGRALREKYMNHKYKCVAALHPPDIPSCFFDDA</sequence>
<dbReference type="FunFam" id="1.10.472.10:FF:000001">
    <property type="entry name" value="G2/mitotic-specific cyclin"/>
    <property type="match status" value="1"/>
</dbReference>
<proteinExistence type="inferred from homology"/>
<organism evidence="8">
    <name type="scientific">Solanum chilense</name>
    <name type="common">Tomato</name>
    <name type="synonym">Lycopersicon chilense</name>
    <dbReference type="NCBI Taxonomy" id="4083"/>
    <lineage>
        <taxon>Eukaryota</taxon>
        <taxon>Viridiplantae</taxon>
        <taxon>Streptophyta</taxon>
        <taxon>Embryophyta</taxon>
        <taxon>Tracheophyta</taxon>
        <taxon>Spermatophyta</taxon>
        <taxon>Magnoliopsida</taxon>
        <taxon>eudicotyledons</taxon>
        <taxon>Gunneridae</taxon>
        <taxon>Pentapetalae</taxon>
        <taxon>asterids</taxon>
        <taxon>lamiids</taxon>
        <taxon>Solanales</taxon>
        <taxon>Solanaceae</taxon>
        <taxon>Solanoideae</taxon>
        <taxon>Solaneae</taxon>
        <taxon>Solanum</taxon>
        <taxon>Solanum subgen. Lycopersicon</taxon>
    </lineage>
</organism>
<dbReference type="InterPro" id="IPR004367">
    <property type="entry name" value="Cyclin_C-dom"/>
</dbReference>
<dbReference type="PANTHER" id="PTHR10177">
    <property type="entry name" value="CYCLINS"/>
    <property type="match status" value="1"/>
</dbReference>
<dbReference type="Pfam" id="PF00134">
    <property type="entry name" value="Cyclin_N"/>
    <property type="match status" value="1"/>
</dbReference>
<name>A0A6N2BQY1_SOLCI</name>
<evidence type="ECO:0000256" key="5">
    <source>
        <dbReference type="RuleBase" id="RU000383"/>
    </source>
</evidence>
<comment type="caution">
    <text evidence="8">The sequence shown here is derived from an EMBL/GenBank/DDBJ whole genome shotgun (WGS) entry which is preliminary data.</text>
</comment>
<comment type="similarity">
    <text evidence="1">Belongs to the cyclin family. Cyclin AB subfamily.</text>
</comment>
<feature type="domain" description="Cyclin-like" evidence="6">
    <location>
        <begin position="286"/>
        <end position="367"/>
    </location>
</feature>
<dbReference type="GO" id="GO:0016538">
    <property type="term" value="F:cyclin-dependent protein serine/threonine kinase regulator activity"/>
    <property type="evidence" value="ECO:0007669"/>
    <property type="project" value="InterPro"/>
</dbReference>
<keyword evidence="3 5" id="KW-0195">Cyclin</keyword>
<dbReference type="InterPro" id="IPR036915">
    <property type="entry name" value="Cyclin-like_sf"/>
</dbReference>
<dbReference type="SMART" id="SM01332">
    <property type="entry name" value="Cyclin_C"/>
    <property type="match status" value="1"/>
</dbReference>
<dbReference type="FunFam" id="1.10.472.10:FF:000013">
    <property type="entry name" value="Cyclin A1"/>
    <property type="match status" value="1"/>
</dbReference>
<gene>
    <name evidence="8" type="ORF">EJD97_005948</name>
</gene>
<feature type="domain" description="Cyclin C-terminal" evidence="7">
    <location>
        <begin position="247"/>
        <end position="398"/>
    </location>
</feature>